<dbReference type="Proteomes" id="UP000265520">
    <property type="component" value="Unassembled WGS sequence"/>
</dbReference>
<dbReference type="AlphaFoldDB" id="A0A392R5F7"/>
<evidence type="ECO:0000313" key="2">
    <source>
        <dbReference type="Proteomes" id="UP000265520"/>
    </source>
</evidence>
<sequence>MAGEEERKEVKRRLEKVKRRERGESTVAWVKQEVGVVYLMAWKLCDSVQ</sequence>
<accession>A0A392R5F7</accession>
<feature type="non-terminal residue" evidence="1">
    <location>
        <position position="49"/>
    </location>
</feature>
<proteinExistence type="predicted"/>
<reference evidence="1 2" key="1">
    <citation type="journal article" date="2018" name="Front. Plant Sci.">
        <title>Red Clover (Trifolium pratense) and Zigzag Clover (T. medium) - A Picture of Genomic Similarities and Differences.</title>
        <authorList>
            <person name="Dluhosova J."/>
            <person name="Istvanek J."/>
            <person name="Nedelnik J."/>
            <person name="Repkova J."/>
        </authorList>
    </citation>
    <scope>NUCLEOTIDE SEQUENCE [LARGE SCALE GENOMIC DNA]</scope>
    <source>
        <strain evidence="2">cv. 10/8</strain>
        <tissue evidence="1">Leaf</tissue>
    </source>
</reference>
<protein>
    <submittedName>
        <fullName evidence="1">Uncharacterized protein</fullName>
    </submittedName>
</protein>
<evidence type="ECO:0000313" key="1">
    <source>
        <dbReference type="EMBL" id="MCI31086.1"/>
    </source>
</evidence>
<organism evidence="1 2">
    <name type="scientific">Trifolium medium</name>
    <dbReference type="NCBI Taxonomy" id="97028"/>
    <lineage>
        <taxon>Eukaryota</taxon>
        <taxon>Viridiplantae</taxon>
        <taxon>Streptophyta</taxon>
        <taxon>Embryophyta</taxon>
        <taxon>Tracheophyta</taxon>
        <taxon>Spermatophyta</taxon>
        <taxon>Magnoliopsida</taxon>
        <taxon>eudicotyledons</taxon>
        <taxon>Gunneridae</taxon>
        <taxon>Pentapetalae</taxon>
        <taxon>rosids</taxon>
        <taxon>fabids</taxon>
        <taxon>Fabales</taxon>
        <taxon>Fabaceae</taxon>
        <taxon>Papilionoideae</taxon>
        <taxon>50 kb inversion clade</taxon>
        <taxon>NPAAA clade</taxon>
        <taxon>Hologalegina</taxon>
        <taxon>IRL clade</taxon>
        <taxon>Trifolieae</taxon>
        <taxon>Trifolium</taxon>
    </lineage>
</organism>
<name>A0A392R5F7_9FABA</name>
<comment type="caution">
    <text evidence="1">The sequence shown here is derived from an EMBL/GenBank/DDBJ whole genome shotgun (WGS) entry which is preliminary data.</text>
</comment>
<keyword evidence="2" id="KW-1185">Reference proteome</keyword>
<dbReference type="EMBL" id="LXQA010184530">
    <property type="protein sequence ID" value="MCI31086.1"/>
    <property type="molecule type" value="Genomic_DNA"/>
</dbReference>